<accession>A0ABS3U9V8</accession>
<name>A0ABS3U9V8_9ACTN</name>
<feature type="domain" description="FtsK" evidence="5">
    <location>
        <begin position="311"/>
        <end position="512"/>
    </location>
</feature>
<dbReference type="PANTHER" id="PTHR22683">
    <property type="entry name" value="SPORULATION PROTEIN RELATED"/>
    <property type="match status" value="1"/>
</dbReference>
<dbReference type="EMBL" id="JAGFNP010000016">
    <property type="protein sequence ID" value="MBO3735569.1"/>
    <property type="molecule type" value="Genomic_DNA"/>
</dbReference>
<dbReference type="PROSITE" id="PS50901">
    <property type="entry name" value="FTSK"/>
    <property type="match status" value="1"/>
</dbReference>
<dbReference type="CDD" id="cd01127">
    <property type="entry name" value="TrwB_TraG_TraD_VirD4"/>
    <property type="match status" value="1"/>
</dbReference>
<dbReference type="Pfam" id="PF01580">
    <property type="entry name" value="FtsK_SpoIIIE"/>
    <property type="match status" value="1"/>
</dbReference>
<organism evidence="6 7">
    <name type="scientific">Glycomyces niveus</name>
    <dbReference type="NCBI Taxonomy" id="2820287"/>
    <lineage>
        <taxon>Bacteria</taxon>
        <taxon>Bacillati</taxon>
        <taxon>Actinomycetota</taxon>
        <taxon>Actinomycetes</taxon>
        <taxon>Glycomycetales</taxon>
        <taxon>Glycomycetaceae</taxon>
        <taxon>Glycomyces</taxon>
    </lineage>
</organism>
<evidence type="ECO:0000313" key="6">
    <source>
        <dbReference type="EMBL" id="MBO3735569.1"/>
    </source>
</evidence>
<evidence type="ECO:0000256" key="1">
    <source>
        <dbReference type="ARBA" id="ARBA00022741"/>
    </source>
</evidence>
<dbReference type="InterPro" id="IPR050206">
    <property type="entry name" value="FtsK/SpoIIIE/SftA"/>
</dbReference>
<evidence type="ECO:0000259" key="5">
    <source>
        <dbReference type="PROSITE" id="PS50901"/>
    </source>
</evidence>
<dbReference type="InterPro" id="IPR002543">
    <property type="entry name" value="FtsK_dom"/>
</dbReference>
<gene>
    <name evidence="6" type="ORF">J5V16_22325</name>
</gene>
<dbReference type="PANTHER" id="PTHR22683:SF41">
    <property type="entry name" value="DNA TRANSLOCASE FTSK"/>
    <property type="match status" value="1"/>
</dbReference>
<comment type="caution">
    <text evidence="6">The sequence shown here is derived from an EMBL/GenBank/DDBJ whole genome shotgun (WGS) entry which is preliminary data.</text>
</comment>
<protein>
    <submittedName>
        <fullName evidence="6">TraM recognition domain-containing protein</fullName>
    </submittedName>
</protein>
<dbReference type="SUPFAM" id="SSF52540">
    <property type="entry name" value="P-loop containing nucleoside triphosphate hydrolases"/>
    <property type="match status" value="1"/>
</dbReference>
<evidence type="ECO:0000256" key="2">
    <source>
        <dbReference type="ARBA" id="ARBA00022840"/>
    </source>
</evidence>
<feature type="binding site" evidence="3">
    <location>
        <begin position="329"/>
        <end position="336"/>
    </location>
    <ligand>
        <name>ATP</name>
        <dbReference type="ChEBI" id="CHEBI:30616"/>
    </ligand>
</feature>
<keyword evidence="2 3" id="KW-0067">ATP-binding</keyword>
<dbReference type="RefSeq" id="WP_208499221.1">
    <property type="nucleotide sequence ID" value="NZ_JAGFNP010000016.1"/>
</dbReference>
<dbReference type="Gene3D" id="3.40.50.300">
    <property type="entry name" value="P-loop containing nucleotide triphosphate hydrolases"/>
    <property type="match status" value="1"/>
</dbReference>
<dbReference type="Proteomes" id="UP000681341">
    <property type="component" value="Unassembled WGS sequence"/>
</dbReference>
<dbReference type="InterPro" id="IPR027417">
    <property type="entry name" value="P-loop_NTPase"/>
</dbReference>
<feature type="region of interest" description="Disordered" evidence="4">
    <location>
        <begin position="782"/>
        <end position="809"/>
    </location>
</feature>
<reference evidence="6 7" key="1">
    <citation type="submission" date="2021-03" db="EMBL/GenBank/DDBJ databases">
        <title>Glycomyces sp. nov., a novel actinomycete isolated from soil.</title>
        <authorList>
            <person name="Yang X."/>
            <person name="Xu X."/>
        </authorList>
    </citation>
    <scope>NUCLEOTIDE SEQUENCE [LARGE SCALE GENOMIC DNA]</scope>
    <source>
        <strain evidence="6 7">NEAU-S30</strain>
    </source>
</reference>
<evidence type="ECO:0000313" key="7">
    <source>
        <dbReference type="Proteomes" id="UP000681341"/>
    </source>
</evidence>
<keyword evidence="1 3" id="KW-0547">Nucleotide-binding</keyword>
<evidence type="ECO:0000256" key="3">
    <source>
        <dbReference type="PROSITE-ProRule" id="PRU00289"/>
    </source>
</evidence>
<evidence type="ECO:0000256" key="4">
    <source>
        <dbReference type="SAM" id="MobiDB-lite"/>
    </source>
</evidence>
<proteinExistence type="predicted"/>
<keyword evidence="7" id="KW-1185">Reference proteome</keyword>
<sequence>MPGFPTALANAAAGCDAAAARLAQVAQRLGDAAFQTPVDPELLAAERQIADAATASAQQLRADPGLLHAGRVILHEGRSIPLIVPFGERGHLATSVDARVEGVANLVRTAILHAVSTREPGGLRVVGIDTATLGASFAPLRPLADAGVIEAVATDTRAAADAVATAESQVAEHIAGRRTDRMLLVVASLSEAPRTLVERIDALARSGLAHGVTVLGCGLPDLPQAAVMRAVDGRVTITNPPAAPFGRGEGLAAPVDWPETPDPSFVAGEAQRLAERAKAAATLTFADLIPARPESGDPAKGLEVLIGRDAAGEVRLRFDDATPHWLVGGRTGGGKTVFLLDVLYGLASRYAPSDLALFLLDFKEGVSFTEFIPTERDRTFIPHARAVGVESDREYGLAVLSTLSEEMTRRSTVMKRYGVASFAGLRAHEAYPRIVCVADEFQVLLAGNDRVASEAVALLENLARKGRSYGVHLVLASQTISGIEALWAKKDSIFGQFPMRIALPGARTVLEANNDAAARISLGQVVVNTEGGTAGADRVARFPDTDAHVMQRLREQLGEAHAGVGAPRVFYGYRPVHLSETLPGERKPGRALLGREVSLRLDAAGVDLDRRPGRHLAVLGSDPVGGEALEAAVESLAGNGNRVLAIDFTGSADLRAAADRIAPDAFAATLAEIPDGTVLAAWGLDAAGLDMKGQQALRALLRTGPARDVHLLGWWRNFRRFTDDIGGTAGREDVACALVLNLPGGEIMGHFGTQFQHWSPRAGRALLVDRHADTGAGRLVVPFSRTEDHDAVPGPQRSGGSAPIERTRP</sequence>